<evidence type="ECO:0000313" key="5">
    <source>
        <dbReference type="EMBL" id="RNI36922.1"/>
    </source>
</evidence>
<dbReference type="InterPro" id="IPR027417">
    <property type="entry name" value="P-loop_NTPase"/>
</dbReference>
<keyword evidence="2" id="KW-0547">Nucleotide-binding</keyword>
<keyword evidence="6" id="KW-1185">Reference proteome</keyword>
<organism evidence="5 6">
    <name type="scientific">Hanamia caeni</name>
    <dbReference type="NCBI Taxonomy" id="2294116"/>
    <lineage>
        <taxon>Bacteria</taxon>
        <taxon>Pseudomonadati</taxon>
        <taxon>Bacteroidota</taxon>
        <taxon>Chitinophagia</taxon>
        <taxon>Chitinophagales</taxon>
        <taxon>Chitinophagaceae</taxon>
        <taxon>Hanamia</taxon>
    </lineage>
</organism>
<dbReference type="GO" id="GO:0016887">
    <property type="term" value="F:ATP hydrolysis activity"/>
    <property type="evidence" value="ECO:0007669"/>
    <property type="project" value="InterPro"/>
</dbReference>
<feature type="domain" description="ABC transporter" evidence="4">
    <location>
        <begin position="3"/>
        <end position="210"/>
    </location>
</feature>
<evidence type="ECO:0000313" key="6">
    <source>
        <dbReference type="Proteomes" id="UP000267223"/>
    </source>
</evidence>
<proteinExistence type="inferred from homology"/>
<dbReference type="InterPro" id="IPR017871">
    <property type="entry name" value="ABC_transporter-like_CS"/>
</dbReference>
<evidence type="ECO:0000259" key="4">
    <source>
        <dbReference type="PROSITE" id="PS50893"/>
    </source>
</evidence>
<dbReference type="PROSITE" id="PS00211">
    <property type="entry name" value="ABC_TRANSPORTER_1"/>
    <property type="match status" value="1"/>
</dbReference>
<dbReference type="SMART" id="SM00382">
    <property type="entry name" value="AAA"/>
    <property type="match status" value="1"/>
</dbReference>
<dbReference type="PANTHER" id="PTHR24220">
    <property type="entry name" value="IMPORT ATP-BINDING PROTEIN"/>
    <property type="match status" value="1"/>
</dbReference>
<comment type="similarity">
    <text evidence="1">Belongs to the ABC transporter superfamily.</text>
</comment>
<dbReference type="GO" id="GO:0005524">
    <property type="term" value="F:ATP binding"/>
    <property type="evidence" value="ECO:0007669"/>
    <property type="project" value="UniProtKB-KW"/>
</dbReference>
<dbReference type="PANTHER" id="PTHR24220:SF689">
    <property type="entry name" value="LIPOPROTEIN-RELEASING SYSTEM ATP-BINDING PROTEIN LOLD"/>
    <property type="match status" value="1"/>
</dbReference>
<sequence>MTITLNNVAPKYISKENWENSEVWEKKIAIHKGEHLHIVAPSGSGKTSLVHFIYGLRKDYSGSVFYDDEDIKNLSVERFSAFRQNKISIIFQDLRLFEKHTVMENIEIKRILDPFHTKEQITVMAKRLGIESKLQQQVKTCSYGEQQRIAIIRALMQPFDFLLLDEPYSHLDEDNRKKAMELIYEECVKRNAAMIFADLKPLDFFKEEKIIYL</sequence>
<keyword evidence="3 5" id="KW-0067">ATP-binding</keyword>
<accession>A0A3M9NGK8</accession>
<dbReference type="AlphaFoldDB" id="A0A3M9NGK8"/>
<comment type="caution">
    <text evidence="5">The sequence shown here is derived from an EMBL/GenBank/DDBJ whole genome shotgun (WGS) entry which is preliminary data.</text>
</comment>
<dbReference type="OrthoDB" id="1098100at2"/>
<protein>
    <submittedName>
        <fullName evidence="5">ATP-binding cassette domain-containing protein</fullName>
    </submittedName>
</protein>
<dbReference type="SUPFAM" id="SSF52540">
    <property type="entry name" value="P-loop containing nucleoside triphosphate hydrolases"/>
    <property type="match status" value="1"/>
</dbReference>
<reference evidence="5 6" key="1">
    <citation type="submission" date="2018-11" db="EMBL/GenBank/DDBJ databases">
        <title>Draft genome sequence of Ferruginibacter sp. BO-59.</title>
        <authorList>
            <person name="Im W.T."/>
        </authorList>
    </citation>
    <scope>NUCLEOTIDE SEQUENCE [LARGE SCALE GENOMIC DNA]</scope>
    <source>
        <strain evidence="5 6">BO-59</strain>
    </source>
</reference>
<evidence type="ECO:0000256" key="3">
    <source>
        <dbReference type="ARBA" id="ARBA00022840"/>
    </source>
</evidence>
<evidence type="ECO:0000256" key="1">
    <source>
        <dbReference type="ARBA" id="ARBA00005417"/>
    </source>
</evidence>
<evidence type="ECO:0000256" key="2">
    <source>
        <dbReference type="ARBA" id="ARBA00022741"/>
    </source>
</evidence>
<dbReference type="GO" id="GO:0022857">
    <property type="term" value="F:transmembrane transporter activity"/>
    <property type="evidence" value="ECO:0007669"/>
    <property type="project" value="TreeGrafter"/>
</dbReference>
<dbReference type="Proteomes" id="UP000267223">
    <property type="component" value="Unassembled WGS sequence"/>
</dbReference>
<dbReference type="Gene3D" id="3.40.50.300">
    <property type="entry name" value="P-loop containing nucleotide triphosphate hydrolases"/>
    <property type="match status" value="1"/>
</dbReference>
<dbReference type="RefSeq" id="WP_123120406.1">
    <property type="nucleotide sequence ID" value="NZ_RJJR01000006.1"/>
</dbReference>
<dbReference type="InterPro" id="IPR003439">
    <property type="entry name" value="ABC_transporter-like_ATP-bd"/>
</dbReference>
<dbReference type="InterPro" id="IPR003593">
    <property type="entry name" value="AAA+_ATPase"/>
</dbReference>
<gene>
    <name evidence="5" type="ORF">EFY79_09185</name>
</gene>
<dbReference type="PROSITE" id="PS50893">
    <property type="entry name" value="ABC_TRANSPORTER_2"/>
    <property type="match status" value="1"/>
</dbReference>
<dbReference type="InterPro" id="IPR015854">
    <property type="entry name" value="ABC_transpr_LolD-like"/>
</dbReference>
<dbReference type="Pfam" id="PF00005">
    <property type="entry name" value="ABC_tran"/>
    <property type="match status" value="1"/>
</dbReference>
<dbReference type="GO" id="GO:0005886">
    <property type="term" value="C:plasma membrane"/>
    <property type="evidence" value="ECO:0007669"/>
    <property type="project" value="TreeGrafter"/>
</dbReference>
<dbReference type="EMBL" id="RJJR01000006">
    <property type="protein sequence ID" value="RNI36922.1"/>
    <property type="molecule type" value="Genomic_DNA"/>
</dbReference>
<name>A0A3M9NGK8_9BACT</name>